<evidence type="ECO:0000256" key="4">
    <source>
        <dbReference type="ARBA" id="ARBA00023002"/>
    </source>
</evidence>
<dbReference type="Pfam" id="PF07992">
    <property type="entry name" value="Pyr_redox_2"/>
    <property type="match status" value="1"/>
</dbReference>
<feature type="domain" description="FAD/NAD(P)-binding" evidence="5">
    <location>
        <begin position="13"/>
        <end position="293"/>
    </location>
</feature>
<organism evidence="6 7">
    <name type="scientific">Guptibacillus hwajinpoensis</name>
    <dbReference type="NCBI Taxonomy" id="208199"/>
    <lineage>
        <taxon>Bacteria</taxon>
        <taxon>Bacillati</taxon>
        <taxon>Bacillota</taxon>
        <taxon>Bacilli</taxon>
        <taxon>Bacillales</taxon>
        <taxon>Guptibacillaceae</taxon>
        <taxon>Guptibacillus</taxon>
    </lineage>
</organism>
<evidence type="ECO:0000313" key="7">
    <source>
        <dbReference type="Proteomes" id="UP000035996"/>
    </source>
</evidence>
<evidence type="ECO:0000259" key="5">
    <source>
        <dbReference type="Pfam" id="PF07992"/>
    </source>
</evidence>
<comment type="caution">
    <text evidence="6">The sequence shown here is derived from an EMBL/GenBank/DDBJ whole genome shotgun (WGS) entry which is preliminary data.</text>
</comment>
<dbReference type="PANTHER" id="PTHR48105">
    <property type="entry name" value="THIOREDOXIN REDUCTASE 1-RELATED-RELATED"/>
    <property type="match status" value="1"/>
</dbReference>
<dbReference type="AlphaFoldDB" id="A0A0J6D2Q7"/>
<evidence type="ECO:0000256" key="1">
    <source>
        <dbReference type="ARBA" id="ARBA00001974"/>
    </source>
</evidence>
<keyword evidence="7" id="KW-1185">Reference proteome</keyword>
<dbReference type="InterPro" id="IPR036188">
    <property type="entry name" value="FAD/NAD-bd_sf"/>
</dbReference>
<comment type="cofactor">
    <cofactor evidence="1">
        <name>FAD</name>
        <dbReference type="ChEBI" id="CHEBI:57692"/>
    </cofactor>
</comment>
<keyword evidence="3" id="KW-0285">Flavoprotein</keyword>
<dbReference type="Proteomes" id="UP000035996">
    <property type="component" value="Unassembled WGS sequence"/>
</dbReference>
<dbReference type="SUPFAM" id="SSF51905">
    <property type="entry name" value="FAD/NAD(P)-binding domain"/>
    <property type="match status" value="1"/>
</dbReference>
<dbReference type="EMBL" id="LELK01000001">
    <property type="protein sequence ID" value="KMM39595.1"/>
    <property type="molecule type" value="Genomic_DNA"/>
</dbReference>
<accession>A0A0J6D2Q7</accession>
<evidence type="ECO:0000313" key="6">
    <source>
        <dbReference type="EMBL" id="KMM39595.1"/>
    </source>
</evidence>
<dbReference type="PRINTS" id="PR00368">
    <property type="entry name" value="FADPNR"/>
</dbReference>
<keyword evidence="4" id="KW-0560">Oxidoreductase</keyword>
<dbReference type="InterPro" id="IPR023753">
    <property type="entry name" value="FAD/NAD-binding_dom"/>
</dbReference>
<name>A0A0J6D2Q7_9BACL</name>
<evidence type="ECO:0000256" key="2">
    <source>
        <dbReference type="ARBA" id="ARBA00011738"/>
    </source>
</evidence>
<protein>
    <recommendedName>
        <fullName evidence="5">FAD/NAD(P)-binding domain-containing protein</fullName>
    </recommendedName>
</protein>
<dbReference type="PATRIC" id="fig|157733.3.peg.2705"/>
<dbReference type="PRINTS" id="PR00469">
    <property type="entry name" value="PNDRDTASEII"/>
</dbReference>
<reference evidence="6" key="1">
    <citation type="submission" date="2015-06" db="EMBL/GenBank/DDBJ databases">
        <authorList>
            <person name="Liu B."/>
            <person name="Wang J."/>
            <person name="Zhu Y."/>
            <person name="Liu G."/>
            <person name="Chen Q."/>
            <person name="Zheng C."/>
            <person name="Che J."/>
            <person name="Ge C."/>
            <person name="Shi H."/>
            <person name="Pan Z."/>
            <person name="Liu X."/>
        </authorList>
    </citation>
    <scope>NUCLEOTIDE SEQUENCE [LARGE SCALE GENOMIC DNA]</scope>
    <source>
        <strain evidence="6">DSM 16346</strain>
    </source>
</reference>
<dbReference type="InterPro" id="IPR050097">
    <property type="entry name" value="Ferredoxin-NADP_redctase_2"/>
</dbReference>
<dbReference type="GO" id="GO:0016491">
    <property type="term" value="F:oxidoreductase activity"/>
    <property type="evidence" value="ECO:0007669"/>
    <property type="project" value="UniProtKB-KW"/>
</dbReference>
<proteinExistence type="predicted"/>
<dbReference type="Gene3D" id="3.50.50.60">
    <property type="entry name" value="FAD/NAD(P)-binding domain"/>
    <property type="match status" value="2"/>
</dbReference>
<gene>
    <name evidence="6" type="ORF">AB986_02435</name>
</gene>
<evidence type="ECO:0000256" key="3">
    <source>
        <dbReference type="ARBA" id="ARBA00022630"/>
    </source>
</evidence>
<dbReference type="STRING" id="157733.AB986_02435"/>
<sequence length="311" mass="34054">MRGKSVIEPIKIDLLIIGGGPAGISAAIWAKRLGVNHLLLEARSEIGGQLTDIHNKIIDYPGRIVQNGVELQEHFKQHAQKIAFNVETECKVDWVDWDKKRISSNKNAIYEFRSILVTTGSSPRKLRVPGEQEMIDRNEVYSATRDKDKFKGKEVAVIGGGDRAFEGALLLAEAGSNVTLIHRSEQFKARKEFTDPVIQHANINVITNTVVTNIQGGNRKQLTLATLESTSTVTVDAVFIRIGVEPNTYAFKDGISLDDEGYITCTSVGETSLPYVYAAGDVCTRPLLSSIASSVGQGMTAVKCLSFYLNN</sequence>
<comment type="subunit">
    <text evidence="2">Homodimer.</text>
</comment>